<dbReference type="EMBL" id="JAQAGZ010000007">
    <property type="protein sequence ID" value="MCZ8513262.1"/>
    <property type="molecule type" value="Genomic_DNA"/>
</dbReference>
<dbReference type="Gene3D" id="1.10.10.60">
    <property type="entry name" value="Homeodomain-like"/>
    <property type="match status" value="2"/>
</dbReference>
<dbReference type="Gene3D" id="2.60.120.10">
    <property type="entry name" value="Jelly Rolls"/>
    <property type="match status" value="1"/>
</dbReference>
<dbReference type="InterPro" id="IPR018060">
    <property type="entry name" value="HTH_AraC"/>
</dbReference>
<dbReference type="SMART" id="SM00342">
    <property type="entry name" value="HTH_ARAC"/>
    <property type="match status" value="1"/>
</dbReference>
<protein>
    <submittedName>
        <fullName evidence="5">AraC family transcriptional regulator</fullName>
    </submittedName>
</protein>
<feature type="domain" description="HTH araC/xylS-type" evidence="4">
    <location>
        <begin position="167"/>
        <end position="264"/>
    </location>
</feature>
<keyword evidence="3" id="KW-0804">Transcription</keyword>
<reference evidence="5 6" key="1">
    <citation type="submission" date="2022-12" db="EMBL/GenBank/DDBJ databases">
        <title>Draft genome sequence of Paenibacillus sp. dW9.</title>
        <authorList>
            <person name="Choi E.-W."/>
            <person name="Kim D.-U."/>
        </authorList>
    </citation>
    <scope>NUCLEOTIDE SEQUENCE [LARGE SCALE GENOMIC DNA]</scope>
    <source>
        <strain evidence="6">dW9</strain>
    </source>
</reference>
<dbReference type="PANTHER" id="PTHR43280">
    <property type="entry name" value="ARAC-FAMILY TRANSCRIPTIONAL REGULATOR"/>
    <property type="match status" value="1"/>
</dbReference>
<evidence type="ECO:0000256" key="3">
    <source>
        <dbReference type="ARBA" id="ARBA00023163"/>
    </source>
</evidence>
<evidence type="ECO:0000256" key="1">
    <source>
        <dbReference type="ARBA" id="ARBA00023015"/>
    </source>
</evidence>
<evidence type="ECO:0000313" key="5">
    <source>
        <dbReference type="EMBL" id="MCZ8513262.1"/>
    </source>
</evidence>
<dbReference type="PANTHER" id="PTHR43280:SF2">
    <property type="entry name" value="HTH-TYPE TRANSCRIPTIONAL REGULATOR EXSA"/>
    <property type="match status" value="1"/>
</dbReference>
<dbReference type="Pfam" id="PF07883">
    <property type="entry name" value="Cupin_2"/>
    <property type="match status" value="1"/>
</dbReference>
<dbReference type="InterPro" id="IPR013096">
    <property type="entry name" value="Cupin_2"/>
</dbReference>
<keyword evidence="1" id="KW-0805">Transcription regulation</keyword>
<dbReference type="PROSITE" id="PS01124">
    <property type="entry name" value="HTH_ARAC_FAMILY_2"/>
    <property type="match status" value="1"/>
</dbReference>
<proteinExistence type="predicted"/>
<name>A0ABT4Q909_9BACL</name>
<dbReference type="SUPFAM" id="SSF46689">
    <property type="entry name" value="Homeodomain-like"/>
    <property type="match status" value="2"/>
</dbReference>
<evidence type="ECO:0000259" key="4">
    <source>
        <dbReference type="PROSITE" id="PS01124"/>
    </source>
</evidence>
<dbReference type="InterPro" id="IPR009057">
    <property type="entry name" value="Homeodomain-like_sf"/>
</dbReference>
<accession>A0ABT4Q909</accession>
<dbReference type="RefSeq" id="WP_269881752.1">
    <property type="nucleotide sequence ID" value="NZ_JAQAGZ010000007.1"/>
</dbReference>
<keyword evidence="6" id="KW-1185">Reference proteome</keyword>
<sequence length="288" mass="33268">MNRLRDSQLKLLWTARIDYAKGSRVETHSHEDYDQLLLVLSGGGRIAIGGHEYDTKAGSAFLFLKDVPHSFSFTSPTITLDYKFKLLDPLLTEAFRDIPPHCPCSGMELWEMKMWYKASLLHTRSSDCFHPLRIEAGFKGTLVSLLLNRHSADTESYASFQPAEDNEPIVQYLKANFADKITLEQLSKHFGFNPNYLIKLFNDKTGMTPIQFLQEIRLEKAKEYLEFTSIPITEVAEKVGWTLPYFSKILKKRTGMTPSRYRDSLLNAIGMDIILEQDFSNEWRILRW</sequence>
<dbReference type="Proteomes" id="UP001527882">
    <property type="component" value="Unassembled WGS sequence"/>
</dbReference>
<organism evidence="5 6">
    <name type="scientific">Paenibacillus gyeongsangnamensis</name>
    <dbReference type="NCBI Taxonomy" id="3388067"/>
    <lineage>
        <taxon>Bacteria</taxon>
        <taxon>Bacillati</taxon>
        <taxon>Bacillota</taxon>
        <taxon>Bacilli</taxon>
        <taxon>Bacillales</taxon>
        <taxon>Paenibacillaceae</taxon>
        <taxon>Paenibacillus</taxon>
    </lineage>
</organism>
<dbReference type="InterPro" id="IPR011051">
    <property type="entry name" value="RmlC_Cupin_sf"/>
</dbReference>
<dbReference type="InterPro" id="IPR014710">
    <property type="entry name" value="RmlC-like_jellyroll"/>
</dbReference>
<dbReference type="SUPFAM" id="SSF51182">
    <property type="entry name" value="RmlC-like cupins"/>
    <property type="match status" value="1"/>
</dbReference>
<dbReference type="Pfam" id="PF12833">
    <property type="entry name" value="HTH_18"/>
    <property type="match status" value="1"/>
</dbReference>
<evidence type="ECO:0000313" key="6">
    <source>
        <dbReference type="Proteomes" id="UP001527882"/>
    </source>
</evidence>
<gene>
    <name evidence="5" type="ORF">O9H85_12670</name>
</gene>
<evidence type="ECO:0000256" key="2">
    <source>
        <dbReference type="ARBA" id="ARBA00023125"/>
    </source>
</evidence>
<keyword evidence="2" id="KW-0238">DNA-binding</keyword>
<comment type="caution">
    <text evidence="5">The sequence shown here is derived from an EMBL/GenBank/DDBJ whole genome shotgun (WGS) entry which is preliminary data.</text>
</comment>